<comment type="caution">
    <text evidence="6">The sequence shown here is derived from an EMBL/GenBank/DDBJ whole genome shotgun (WGS) entry which is preliminary data.</text>
</comment>
<comment type="pathway">
    <text evidence="1 5">Glycan metabolism; L-arabinan degradation.</text>
</comment>
<evidence type="ECO:0000256" key="4">
    <source>
        <dbReference type="ARBA" id="ARBA00023295"/>
    </source>
</evidence>
<dbReference type="InterPro" id="IPR016840">
    <property type="entry name" value="Glyco_hydro_43_endo_a_Ara-ase"/>
</dbReference>
<keyword evidence="7" id="KW-1185">Reference proteome</keyword>
<dbReference type="Pfam" id="PF04616">
    <property type="entry name" value="Glyco_hydro_43"/>
    <property type="match status" value="1"/>
</dbReference>
<gene>
    <name evidence="6" type="ORF">V5O49_11655</name>
</gene>
<evidence type="ECO:0000256" key="2">
    <source>
        <dbReference type="ARBA" id="ARBA00009865"/>
    </source>
</evidence>
<organism evidence="6 7">
    <name type="scientific">Isoptericola haloaureus</name>
    <dbReference type="NCBI Taxonomy" id="1542902"/>
    <lineage>
        <taxon>Bacteria</taxon>
        <taxon>Bacillati</taxon>
        <taxon>Actinomycetota</taxon>
        <taxon>Actinomycetes</taxon>
        <taxon>Micrococcales</taxon>
        <taxon>Promicromonosporaceae</taxon>
        <taxon>Isoptericola</taxon>
    </lineage>
</organism>
<accession>A0ABU7Z8C9</accession>
<dbReference type="CDD" id="cd08998">
    <property type="entry name" value="GH43_Arb43a-like"/>
    <property type="match status" value="1"/>
</dbReference>
<name>A0ABU7Z8C9_9MICO</name>
<evidence type="ECO:0000256" key="1">
    <source>
        <dbReference type="ARBA" id="ARBA00004834"/>
    </source>
</evidence>
<dbReference type="SUPFAM" id="SSF75005">
    <property type="entry name" value="Arabinanase/levansucrase/invertase"/>
    <property type="match status" value="1"/>
</dbReference>
<evidence type="ECO:0000256" key="5">
    <source>
        <dbReference type="PIRNR" id="PIRNR026534"/>
    </source>
</evidence>
<dbReference type="RefSeq" id="WP_332902384.1">
    <property type="nucleotide sequence ID" value="NZ_JBAGLP010000118.1"/>
</dbReference>
<protein>
    <submittedName>
        <fullName evidence="6">Arabinan endo-1,5-alpha-L-arabinosidase</fullName>
    </submittedName>
</protein>
<keyword evidence="3 5" id="KW-0378">Hydrolase</keyword>
<dbReference type="InterPro" id="IPR023296">
    <property type="entry name" value="Glyco_hydro_beta-prop_sf"/>
</dbReference>
<dbReference type="PIRSF" id="PIRSF026534">
    <property type="entry name" value="Endo_alpha-L-arabinosidase"/>
    <property type="match status" value="1"/>
</dbReference>
<keyword evidence="4 5" id="KW-0326">Glycosidase</keyword>
<dbReference type="InterPro" id="IPR006710">
    <property type="entry name" value="Glyco_hydro_43"/>
</dbReference>
<evidence type="ECO:0000256" key="3">
    <source>
        <dbReference type="ARBA" id="ARBA00022801"/>
    </source>
</evidence>
<dbReference type="Proteomes" id="UP001310387">
    <property type="component" value="Unassembled WGS sequence"/>
</dbReference>
<dbReference type="InterPro" id="IPR050727">
    <property type="entry name" value="GH43_arabinanases"/>
</dbReference>
<reference evidence="6" key="2">
    <citation type="submission" date="2024-02" db="EMBL/GenBank/DDBJ databases">
        <authorList>
            <person name="Prathaban M."/>
            <person name="Mythili R."/>
            <person name="Sharmila Devi N."/>
            <person name="Sobanaa M."/>
            <person name="Prathiviraj R."/>
            <person name="Selvin J."/>
        </authorList>
    </citation>
    <scope>NUCLEOTIDE SEQUENCE</scope>
    <source>
        <strain evidence="6">MP1014</strain>
    </source>
</reference>
<comment type="similarity">
    <text evidence="2 5">Belongs to the glycosyl hydrolase 43 family.</text>
</comment>
<proteinExistence type="inferred from homology"/>
<evidence type="ECO:0000313" key="7">
    <source>
        <dbReference type="Proteomes" id="UP001310387"/>
    </source>
</evidence>
<dbReference type="PANTHER" id="PTHR43301">
    <property type="entry name" value="ARABINAN ENDO-1,5-ALPHA-L-ARABINOSIDASE"/>
    <property type="match status" value="1"/>
</dbReference>
<reference evidence="6" key="1">
    <citation type="journal article" date="2024" name="Antonie Van Leeuwenhoek">
        <title>Isoptericola haloaureus sp. nov., a dimorphic actinobacterium isolated from mangrove sediments of southeast India, implicating biosaline agricultural significance through nitrogen fixation and salt tolerance genes.</title>
        <authorList>
            <person name="Prathaban M."/>
            <person name="Prathiviraj R."/>
            <person name="Ravichandran M."/>
            <person name="Natarajan S.D."/>
            <person name="Sobanaa M."/>
            <person name="Hari Krishna Kumar S."/>
            <person name="Chandrasekar V."/>
            <person name="Selvin J."/>
        </authorList>
    </citation>
    <scope>NUCLEOTIDE SEQUENCE</scope>
    <source>
        <strain evidence="6">MP1014</strain>
    </source>
</reference>
<sequence>MSRWRAVVGLVAVVVIGAGVALAALRPWQTASEPEPLALDGDLATHDPALVVGDEGEPWFVYSTGAPGKSRGAPLVHRSDDGGTTWEAAGTAWSTDEDPQWVRDSIDGVEHFWAPELVEHDGTWYLYYSASTFGSNTSAIGLATGSTLDPEDPDYGWTHQGAVWRSQAGDPYNAIDPGVITDADGTPWLFYGSFWEGIHVLPLDWPSGMPAEDADTVQVASRPGVTHNPIEAPYVVERDGWYYLFVSWGKCCSGVSSTYSIHVGRSRDVTGPFVDADGVDMADGGGTLVLGSRDSLIGPGGQSLSEGYLGYHFYDGDNAGAHRLAIQRLGWDDGWPVATTAVP</sequence>
<dbReference type="Gene3D" id="2.115.10.20">
    <property type="entry name" value="Glycosyl hydrolase domain, family 43"/>
    <property type="match status" value="1"/>
</dbReference>
<dbReference type="PANTHER" id="PTHR43301:SF3">
    <property type="entry name" value="ARABINAN ENDO-1,5-ALPHA-L-ARABINOSIDASE A-RELATED"/>
    <property type="match status" value="1"/>
</dbReference>
<evidence type="ECO:0000313" key="6">
    <source>
        <dbReference type="EMBL" id="MEG3615780.1"/>
    </source>
</evidence>
<dbReference type="EMBL" id="JBAGLP010000118">
    <property type="protein sequence ID" value="MEG3615780.1"/>
    <property type="molecule type" value="Genomic_DNA"/>
</dbReference>